<protein>
    <submittedName>
        <fullName evidence="1">Uncharacterized protein</fullName>
    </submittedName>
</protein>
<comment type="caution">
    <text evidence="1">The sequence shown here is derived from an EMBL/GenBank/DDBJ whole genome shotgun (WGS) entry which is preliminary data.</text>
</comment>
<evidence type="ECO:0000313" key="2">
    <source>
        <dbReference type="Proteomes" id="UP001597349"/>
    </source>
</evidence>
<proteinExistence type="predicted"/>
<keyword evidence="2" id="KW-1185">Reference proteome</keyword>
<dbReference type="Proteomes" id="UP001597349">
    <property type="component" value="Unassembled WGS sequence"/>
</dbReference>
<name>A0ABW4WR61_9HYPH</name>
<gene>
    <name evidence="1" type="ORF">ACFSQT_34860</name>
</gene>
<dbReference type="RefSeq" id="WP_379026581.1">
    <property type="nucleotide sequence ID" value="NZ_JBHUGY010000069.1"/>
</dbReference>
<sequence length="71" mass="7960">MNLGFFQSLPKAPSISLRFAHTREVEREFGPYSSVLRTIVVYPRNATNSEPDIVLEPLGYDAFNKALEAMG</sequence>
<evidence type="ECO:0000313" key="1">
    <source>
        <dbReference type="EMBL" id="MFD2058077.1"/>
    </source>
</evidence>
<organism evidence="1 2">
    <name type="scientific">Mesorhizobium calcicola</name>
    <dbReference type="NCBI Taxonomy" id="1300310"/>
    <lineage>
        <taxon>Bacteria</taxon>
        <taxon>Pseudomonadati</taxon>
        <taxon>Pseudomonadota</taxon>
        <taxon>Alphaproteobacteria</taxon>
        <taxon>Hyphomicrobiales</taxon>
        <taxon>Phyllobacteriaceae</taxon>
        <taxon>Mesorhizobium</taxon>
    </lineage>
</organism>
<dbReference type="EMBL" id="JBHUGY010000069">
    <property type="protein sequence ID" value="MFD2058077.1"/>
    <property type="molecule type" value="Genomic_DNA"/>
</dbReference>
<reference evidence="2" key="1">
    <citation type="journal article" date="2019" name="Int. J. Syst. Evol. Microbiol.">
        <title>The Global Catalogue of Microorganisms (GCM) 10K type strain sequencing project: providing services to taxonomists for standard genome sequencing and annotation.</title>
        <authorList>
            <consortium name="The Broad Institute Genomics Platform"/>
            <consortium name="The Broad Institute Genome Sequencing Center for Infectious Disease"/>
            <person name="Wu L."/>
            <person name="Ma J."/>
        </authorList>
    </citation>
    <scope>NUCLEOTIDE SEQUENCE [LARGE SCALE GENOMIC DNA]</scope>
    <source>
        <strain evidence="2">CGMCC 1.16226</strain>
    </source>
</reference>
<accession>A0ABW4WR61</accession>